<evidence type="ECO:0000313" key="2">
    <source>
        <dbReference type="EMBL" id="CAG7821874.1"/>
    </source>
</evidence>
<feature type="non-terminal residue" evidence="2">
    <location>
        <position position="159"/>
    </location>
</feature>
<feature type="compositionally biased region" description="Polar residues" evidence="1">
    <location>
        <begin position="127"/>
        <end position="141"/>
    </location>
</feature>
<evidence type="ECO:0000256" key="1">
    <source>
        <dbReference type="SAM" id="MobiDB-lite"/>
    </source>
</evidence>
<dbReference type="Proteomes" id="UP000708208">
    <property type="component" value="Unassembled WGS sequence"/>
</dbReference>
<keyword evidence="3" id="KW-1185">Reference proteome</keyword>
<proteinExistence type="predicted"/>
<reference evidence="2" key="1">
    <citation type="submission" date="2021-06" db="EMBL/GenBank/DDBJ databases">
        <authorList>
            <person name="Hodson N. C."/>
            <person name="Mongue J. A."/>
            <person name="Jaron S. K."/>
        </authorList>
    </citation>
    <scope>NUCLEOTIDE SEQUENCE</scope>
</reference>
<sequence length="159" mass="17741">RGKARDVVQALLVTPENVPEILRTLEFHFGQPEDIIGSMIAKAETAVIVREDKPESMMDFCSIVKNMARSWGRSDLQAFATWLWDMAQLVQLTKTDFKPAESKRRDKPGDRFPKASDKKKEMVGTTGEDSSQESPLTTPAQPGSCPYCKGAEHLVVKCK</sequence>
<protein>
    <submittedName>
        <fullName evidence="2">Uncharacterized protein</fullName>
    </submittedName>
</protein>
<organism evidence="2 3">
    <name type="scientific">Allacma fusca</name>
    <dbReference type="NCBI Taxonomy" id="39272"/>
    <lineage>
        <taxon>Eukaryota</taxon>
        <taxon>Metazoa</taxon>
        <taxon>Ecdysozoa</taxon>
        <taxon>Arthropoda</taxon>
        <taxon>Hexapoda</taxon>
        <taxon>Collembola</taxon>
        <taxon>Symphypleona</taxon>
        <taxon>Sminthuridae</taxon>
        <taxon>Allacma</taxon>
    </lineage>
</organism>
<feature type="non-terminal residue" evidence="2">
    <location>
        <position position="1"/>
    </location>
</feature>
<dbReference type="AlphaFoldDB" id="A0A8J2KRN5"/>
<dbReference type="EMBL" id="CAJVCH010523817">
    <property type="protein sequence ID" value="CAG7821874.1"/>
    <property type="molecule type" value="Genomic_DNA"/>
</dbReference>
<dbReference type="OrthoDB" id="10055784at2759"/>
<feature type="region of interest" description="Disordered" evidence="1">
    <location>
        <begin position="95"/>
        <end position="146"/>
    </location>
</feature>
<evidence type="ECO:0000313" key="3">
    <source>
        <dbReference type="Proteomes" id="UP000708208"/>
    </source>
</evidence>
<comment type="caution">
    <text evidence="2">The sequence shown here is derived from an EMBL/GenBank/DDBJ whole genome shotgun (WGS) entry which is preliminary data.</text>
</comment>
<name>A0A8J2KRN5_9HEXA</name>
<accession>A0A8J2KRN5</accession>
<feature type="compositionally biased region" description="Basic and acidic residues" evidence="1">
    <location>
        <begin position="95"/>
        <end position="122"/>
    </location>
</feature>
<gene>
    <name evidence="2" type="ORF">AFUS01_LOCUS32179</name>
</gene>